<proteinExistence type="predicted"/>
<accession>A0A9P7MPE3</accession>
<gene>
    <name evidence="1" type="ORF">E4U56_003728</name>
</gene>
<comment type="caution">
    <text evidence="1">The sequence shown here is derived from an EMBL/GenBank/DDBJ whole genome shotgun (WGS) entry which is preliminary data.</text>
</comment>
<reference evidence="1" key="1">
    <citation type="journal article" date="2020" name="bioRxiv">
        <title>Whole genome comparisons of ergot fungi reveals the divergence and evolution of species within the genus Claviceps are the result of varying mechanisms driving genome evolution and host range expansion.</title>
        <authorList>
            <person name="Wyka S.A."/>
            <person name="Mondo S.J."/>
            <person name="Liu M."/>
            <person name="Dettman J."/>
            <person name="Nalam V."/>
            <person name="Broders K.D."/>
        </authorList>
    </citation>
    <scope>NUCLEOTIDE SEQUENCE</scope>
    <source>
        <strain evidence="1">CCC 1102</strain>
    </source>
</reference>
<dbReference type="AlphaFoldDB" id="A0A9P7MPE3"/>
<sequence>MARTVLYSQVSEIVQLMGFFLCQNKTFTVIFRSIPISVFSWIMCSYFRLFELAVDEIQNRFESAGQVGLKLAEFEAMSVVDKLCCYIFTGSDCNSQSMRYPTELHTP</sequence>
<name>A0A9P7MPE3_9HYPO</name>
<organism evidence="1 2">
    <name type="scientific">Claviceps arundinis</name>
    <dbReference type="NCBI Taxonomy" id="1623583"/>
    <lineage>
        <taxon>Eukaryota</taxon>
        <taxon>Fungi</taxon>
        <taxon>Dikarya</taxon>
        <taxon>Ascomycota</taxon>
        <taxon>Pezizomycotina</taxon>
        <taxon>Sordariomycetes</taxon>
        <taxon>Hypocreomycetidae</taxon>
        <taxon>Hypocreales</taxon>
        <taxon>Clavicipitaceae</taxon>
        <taxon>Claviceps</taxon>
    </lineage>
</organism>
<dbReference type="EMBL" id="SRPS01000241">
    <property type="protein sequence ID" value="KAG5961794.1"/>
    <property type="molecule type" value="Genomic_DNA"/>
</dbReference>
<protein>
    <submittedName>
        <fullName evidence="1">Uncharacterized protein</fullName>
    </submittedName>
</protein>
<dbReference type="Proteomes" id="UP000784919">
    <property type="component" value="Unassembled WGS sequence"/>
</dbReference>
<evidence type="ECO:0000313" key="1">
    <source>
        <dbReference type="EMBL" id="KAG5961794.1"/>
    </source>
</evidence>
<evidence type="ECO:0000313" key="2">
    <source>
        <dbReference type="Proteomes" id="UP000784919"/>
    </source>
</evidence>